<gene>
    <name evidence="1" type="ORF">NQ318_000680</name>
</gene>
<dbReference type="AlphaFoldDB" id="A0AAV8XWN5"/>
<evidence type="ECO:0000313" key="1">
    <source>
        <dbReference type="EMBL" id="KAJ8943199.1"/>
    </source>
</evidence>
<evidence type="ECO:0000313" key="2">
    <source>
        <dbReference type="Proteomes" id="UP001162162"/>
    </source>
</evidence>
<dbReference type="Proteomes" id="UP001162162">
    <property type="component" value="Unassembled WGS sequence"/>
</dbReference>
<comment type="caution">
    <text evidence="1">The sequence shown here is derived from an EMBL/GenBank/DDBJ whole genome shotgun (WGS) entry which is preliminary data.</text>
</comment>
<protein>
    <submittedName>
        <fullName evidence="1">Uncharacterized protein</fullName>
    </submittedName>
</protein>
<accession>A0AAV8XWN5</accession>
<sequence length="109" mass="11602">MALQSDDSLTFGGQIRDVRVSVHKNSAFRRLQLGEFCVGTWACTNTRSNLSRTSKLMTIDNAGPMGYPIDPTLASLSASSFPGTPECPGIHSRTSGDLTLLDSIAIKAA</sequence>
<reference evidence="1" key="1">
    <citation type="journal article" date="2023" name="Insect Mol. Biol.">
        <title>Genome sequencing provides insights into the evolution of gene families encoding plant cell wall-degrading enzymes in longhorned beetles.</title>
        <authorList>
            <person name="Shin N.R."/>
            <person name="Okamura Y."/>
            <person name="Kirsch R."/>
            <person name="Pauchet Y."/>
        </authorList>
    </citation>
    <scope>NUCLEOTIDE SEQUENCE</scope>
    <source>
        <strain evidence="1">AMC_N1</strain>
    </source>
</reference>
<keyword evidence="2" id="KW-1185">Reference proteome</keyword>
<proteinExistence type="predicted"/>
<dbReference type="EMBL" id="JAPWTK010000297">
    <property type="protein sequence ID" value="KAJ8943199.1"/>
    <property type="molecule type" value="Genomic_DNA"/>
</dbReference>
<name>A0AAV8XWN5_9CUCU</name>
<organism evidence="1 2">
    <name type="scientific">Aromia moschata</name>
    <dbReference type="NCBI Taxonomy" id="1265417"/>
    <lineage>
        <taxon>Eukaryota</taxon>
        <taxon>Metazoa</taxon>
        <taxon>Ecdysozoa</taxon>
        <taxon>Arthropoda</taxon>
        <taxon>Hexapoda</taxon>
        <taxon>Insecta</taxon>
        <taxon>Pterygota</taxon>
        <taxon>Neoptera</taxon>
        <taxon>Endopterygota</taxon>
        <taxon>Coleoptera</taxon>
        <taxon>Polyphaga</taxon>
        <taxon>Cucujiformia</taxon>
        <taxon>Chrysomeloidea</taxon>
        <taxon>Cerambycidae</taxon>
        <taxon>Cerambycinae</taxon>
        <taxon>Callichromatini</taxon>
        <taxon>Aromia</taxon>
    </lineage>
</organism>